<organism evidence="1">
    <name type="scientific">viral metagenome</name>
    <dbReference type="NCBI Taxonomy" id="1070528"/>
    <lineage>
        <taxon>unclassified sequences</taxon>
        <taxon>metagenomes</taxon>
        <taxon>organismal metagenomes</taxon>
    </lineage>
</organism>
<dbReference type="AlphaFoldDB" id="A0A6H2A3D8"/>
<name>A0A6H2A3D8_9ZZZZ</name>
<evidence type="ECO:0000313" key="1">
    <source>
        <dbReference type="EMBL" id="QJA54703.1"/>
    </source>
</evidence>
<accession>A0A6H2A3D8</accession>
<reference evidence="1" key="1">
    <citation type="submission" date="2020-03" db="EMBL/GenBank/DDBJ databases">
        <title>The deep terrestrial virosphere.</title>
        <authorList>
            <person name="Holmfeldt K."/>
            <person name="Nilsson E."/>
            <person name="Simone D."/>
            <person name="Lopez-Fernandez M."/>
            <person name="Wu X."/>
            <person name="de Brujin I."/>
            <person name="Lundin D."/>
            <person name="Andersson A."/>
            <person name="Bertilsson S."/>
            <person name="Dopson M."/>
        </authorList>
    </citation>
    <scope>NUCLEOTIDE SEQUENCE</scope>
    <source>
        <strain evidence="1">TM448A05540</strain>
    </source>
</reference>
<dbReference type="EMBL" id="MT144530">
    <property type="protein sequence ID" value="QJA54703.1"/>
    <property type="molecule type" value="Genomic_DNA"/>
</dbReference>
<gene>
    <name evidence="1" type="ORF">TM448A05540_0008</name>
</gene>
<proteinExistence type="predicted"/>
<protein>
    <submittedName>
        <fullName evidence="1">Uncharacterized protein</fullName>
    </submittedName>
</protein>
<sequence length="157" mass="18277">MKIYGVKADGGFKVSPEQERLERHYLSGIKDGKLMTKEYKLFRQSKTWKQVKIIWGLALTTIEQHFKDNAWDTSYLLRIDKPTGNPCSKEQIYDYLLEVCPVYEDGKRIGLSKMSIEQAGQWYNAVSNFAASEWYVNIPDPDPDWFKKKEKKNAAKS</sequence>